<keyword evidence="3" id="KW-1185">Reference proteome</keyword>
<dbReference type="InterPro" id="IPR011008">
    <property type="entry name" value="Dimeric_a/b-barrel"/>
</dbReference>
<gene>
    <name evidence="2" type="ORF">GCM10009575_098520</name>
</gene>
<sequence>MAEEMPAGITDGEVMMINTLYINPGRWGEYQAALQEILPQARALEACLVLEAGQVADEPGTVILTERWRSGVEYVTEVLKLPMFEKYLAATEAMYAKPRTVVVLNSL</sequence>
<comment type="caution">
    <text evidence="2">The sequence shown here is derived from an EMBL/GenBank/DDBJ whole genome shotgun (WGS) entry which is preliminary data.</text>
</comment>
<dbReference type="EMBL" id="BAAAID010000179">
    <property type="protein sequence ID" value="GAA0963233.1"/>
    <property type="molecule type" value="Genomic_DNA"/>
</dbReference>
<evidence type="ECO:0000259" key="1">
    <source>
        <dbReference type="Pfam" id="PF03992"/>
    </source>
</evidence>
<evidence type="ECO:0000313" key="3">
    <source>
        <dbReference type="Proteomes" id="UP001500418"/>
    </source>
</evidence>
<name>A0ABP4C9T4_9ACTN</name>
<dbReference type="Gene3D" id="3.30.70.100">
    <property type="match status" value="1"/>
</dbReference>
<dbReference type="InterPro" id="IPR007138">
    <property type="entry name" value="ABM_dom"/>
</dbReference>
<protein>
    <recommendedName>
        <fullName evidence="1">ABM domain-containing protein</fullName>
    </recommendedName>
</protein>
<accession>A0ABP4C9T4</accession>
<reference evidence="3" key="1">
    <citation type="journal article" date="2019" name="Int. J. Syst. Evol. Microbiol.">
        <title>The Global Catalogue of Microorganisms (GCM) 10K type strain sequencing project: providing services to taxonomists for standard genome sequencing and annotation.</title>
        <authorList>
            <consortium name="The Broad Institute Genomics Platform"/>
            <consortium name="The Broad Institute Genome Sequencing Center for Infectious Disease"/>
            <person name="Wu L."/>
            <person name="Ma J."/>
        </authorList>
    </citation>
    <scope>NUCLEOTIDE SEQUENCE [LARGE SCALE GENOMIC DNA]</scope>
    <source>
        <strain evidence="3">JCM 11444</strain>
    </source>
</reference>
<dbReference type="SUPFAM" id="SSF54909">
    <property type="entry name" value="Dimeric alpha+beta barrel"/>
    <property type="match status" value="1"/>
</dbReference>
<proteinExistence type="predicted"/>
<dbReference type="Pfam" id="PF03992">
    <property type="entry name" value="ABM"/>
    <property type="match status" value="1"/>
</dbReference>
<dbReference type="Proteomes" id="UP001500418">
    <property type="component" value="Unassembled WGS sequence"/>
</dbReference>
<organism evidence="2 3">
    <name type="scientific">Streptomyces rhizosphaericus</name>
    <dbReference type="NCBI Taxonomy" id="114699"/>
    <lineage>
        <taxon>Bacteria</taxon>
        <taxon>Bacillati</taxon>
        <taxon>Actinomycetota</taxon>
        <taxon>Actinomycetes</taxon>
        <taxon>Kitasatosporales</taxon>
        <taxon>Streptomycetaceae</taxon>
        <taxon>Streptomyces</taxon>
        <taxon>Streptomyces violaceusniger group</taxon>
    </lineage>
</organism>
<evidence type="ECO:0000313" key="2">
    <source>
        <dbReference type="EMBL" id="GAA0963233.1"/>
    </source>
</evidence>
<feature type="domain" description="ABM" evidence="1">
    <location>
        <begin position="14"/>
        <end position="71"/>
    </location>
</feature>